<feature type="domain" description="Major facilitator superfamily (MFS) profile" evidence="7">
    <location>
        <begin position="11"/>
        <end position="463"/>
    </location>
</feature>
<evidence type="ECO:0000256" key="5">
    <source>
        <dbReference type="ARBA" id="ARBA00023136"/>
    </source>
</evidence>
<proteinExistence type="evidence at transcript level"/>
<dbReference type="InterPro" id="IPR036259">
    <property type="entry name" value="MFS_trans_sf"/>
</dbReference>
<feature type="transmembrane region" description="Helical" evidence="6">
    <location>
        <begin position="146"/>
        <end position="165"/>
    </location>
</feature>
<evidence type="ECO:0000256" key="2">
    <source>
        <dbReference type="ARBA" id="ARBA00022448"/>
    </source>
</evidence>
<evidence type="ECO:0000256" key="4">
    <source>
        <dbReference type="ARBA" id="ARBA00022989"/>
    </source>
</evidence>
<feature type="transmembrane region" description="Helical" evidence="6">
    <location>
        <begin position="57"/>
        <end position="78"/>
    </location>
</feature>
<organism evidence="8">
    <name type="scientific">Schmidtea mediterranea</name>
    <name type="common">Freshwater planarian flatworm</name>
    <dbReference type="NCBI Taxonomy" id="79327"/>
    <lineage>
        <taxon>Eukaryota</taxon>
        <taxon>Metazoa</taxon>
        <taxon>Spiralia</taxon>
        <taxon>Lophotrochozoa</taxon>
        <taxon>Platyhelminthes</taxon>
        <taxon>Rhabditophora</taxon>
        <taxon>Seriata</taxon>
        <taxon>Tricladida</taxon>
        <taxon>Continenticola</taxon>
        <taxon>Geoplanoidea</taxon>
        <taxon>Dugesiidae</taxon>
        <taxon>Schmidtea</taxon>
    </lineage>
</organism>
<keyword evidence="4 6" id="KW-1133">Transmembrane helix</keyword>
<comment type="subcellular location">
    <subcellularLocation>
        <location evidence="1">Membrane</location>
        <topology evidence="1">Multi-pass membrane protein</topology>
    </subcellularLocation>
</comment>
<evidence type="ECO:0000256" key="3">
    <source>
        <dbReference type="ARBA" id="ARBA00022692"/>
    </source>
</evidence>
<keyword evidence="3 6" id="KW-0812">Transmembrane</keyword>
<feature type="transmembrane region" description="Helical" evidence="6">
    <location>
        <begin position="201"/>
        <end position="220"/>
    </location>
</feature>
<feature type="transmembrane region" description="Helical" evidence="6">
    <location>
        <begin position="312"/>
        <end position="331"/>
    </location>
</feature>
<evidence type="ECO:0000313" key="8">
    <source>
        <dbReference type="EMBL" id="AKN21500.1"/>
    </source>
</evidence>
<reference evidence="8" key="1">
    <citation type="journal article" date="2015" name="Elife">
        <title>Stem cells and fluid flow drive cyst formation in an invertebrate excretory organ.</title>
        <authorList>
            <person name="Thi-Kim Vu H."/>
            <person name="Rink J.C."/>
            <person name="McKinney S.A."/>
            <person name="McClain M."/>
            <person name="Lakshmanaperumal N."/>
            <person name="Alexander R."/>
            <person name="Sanchez Alvarado A."/>
        </authorList>
    </citation>
    <scope>NUCLEOTIDE SEQUENCE</scope>
</reference>
<dbReference type="Gene3D" id="1.20.1250.20">
    <property type="entry name" value="MFS general substrate transporter like domains"/>
    <property type="match status" value="2"/>
</dbReference>
<feature type="transmembrane region" description="Helical" evidence="6">
    <location>
        <begin position="373"/>
        <end position="396"/>
    </location>
</feature>
<feature type="transmembrane region" description="Helical" evidence="6">
    <location>
        <begin position="408"/>
        <end position="431"/>
    </location>
</feature>
<dbReference type="AlphaFoldDB" id="A0A0H3YF06"/>
<dbReference type="PANTHER" id="PTHR43385">
    <property type="entry name" value="RIBOFLAVIN TRANSPORTER RIBJ"/>
    <property type="match status" value="1"/>
</dbReference>
<dbReference type="InterPro" id="IPR052983">
    <property type="entry name" value="MFS_Riboflavin_Transporter"/>
</dbReference>
<dbReference type="EMBL" id="KT163550">
    <property type="protein sequence ID" value="AKN21500.1"/>
    <property type="molecule type" value="mRNA"/>
</dbReference>
<dbReference type="Pfam" id="PF07690">
    <property type="entry name" value="MFS_1"/>
    <property type="match status" value="1"/>
</dbReference>
<feature type="transmembrane region" description="Helical" evidence="6">
    <location>
        <begin position="279"/>
        <end position="300"/>
    </location>
</feature>
<dbReference type="GO" id="GO:0022857">
    <property type="term" value="F:transmembrane transporter activity"/>
    <property type="evidence" value="ECO:0007669"/>
    <property type="project" value="InterPro"/>
</dbReference>
<dbReference type="PROSITE" id="PS50850">
    <property type="entry name" value="MFS"/>
    <property type="match status" value="1"/>
</dbReference>
<dbReference type="GO" id="GO:0016020">
    <property type="term" value="C:membrane"/>
    <property type="evidence" value="ECO:0007669"/>
    <property type="project" value="UniProtKB-SubCell"/>
</dbReference>
<feature type="transmembrane region" description="Helical" evidence="6">
    <location>
        <begin position="437"/>
        <end position="457"/>
    </location>
</feature>
<feature type="transmembrane region" description="Helical" evidence="6">
    <location>
        <begin position="12"/>
        <end position="33"/>
    </location>
</feature>
<feature type="transmembrane region" description="Helical" evidence="6">
    <location>
        <begin position="343"/>
        <end position="361"/>
    </location>
</feature>
<evidence type="ECO:0000259" key="7">
    <source>
        <dbReference type="PROSITE" id="PS50850"/>
    </source>
</evidence>
<sequence length="463" mass="51411">LFKFLMIRNFKGYLCILGGFLIHFSLGSIYTFGNISPYIASYMRSRPVTQSVKNSDMVWIFAFALASQGLTMSFGGVLDKKVGSRFTVLIGCCIMSASVILTYFTIQANIYVTILTYGVIFGFGVGIAYSVVLAASIKWFPNNKGLVIGVVVAGFGLGSLAFNQIQTLYINPQNISPNFTKEDTDRYFTDEKVLEKVPYCFLYTGIIYASIQLIGCIILFSPSQTEMMISILSNTGSSNSELSTNFISETYDDENNIQSLLPKDNHDSNIFKAIKQRDFWILWFIFMFCGTINVYATSLYKTFGQLFITSDYYLALVGSVASIFNAMGRIFWGQVMDRFSYKVAIRSIIINSTILMGTFYLCHLVPNSIGARVMFLIWVCGIFANICGIFAVMPAITAKLFGLKKVVTIYGILFSANAFAGIFGALTTSIFLSKINYFGIFGIGAGLTTIALILTFLHKRIDL</sequence>
<dbReference type="SUPFAM" id="SSF103473">
    <property type="entry name" value="MFS general substrate transporter"/>
    <property type="match status" value="1"/>
</dbReference>
<evidence type="ECO:0000256" key="6">
    <source>
        <dbReference type="SAM" id="Phobius"/>
    </source>
</evidence>
<dbReference type="PANTHER" id="PTHR43385:SF1">
    <property type="entry name" value="RIBOFLAVIN TRANSPORTER RIBJ"/>
    <property type="match status" value="1"/>
</dbReference>
<feature type="transmembrane region" description="Helical" evidence="6">
    <location>
        <begin position="110"/>
        <end position="134"/>
    </location>
</feature>
<feature type="transmembrane region" description="Helical" evidence="6">
    <location>
        <begin position="85"/>
        <end position="104"/>
    </location>
</feature>
<accession>A0A0H3YF06</accession>
<keyword evidence="2" id="KW-0813">Transport</keyword>
<feature type="non-terminal residue" evidence="8">
    <location>
        <position position="1"/>
    </location>
</feature>
<dbReference type="InterPro" id="IPR011701">
    <property type="entry name" value="MFS"/>
</dbReference>
<gene>
    <name evidence="8" type="primary">slc16a-5</name>
</gene>
<dbReference type="InterPro" id="IPR020846">
    <property type="entry name" value="MFS_dom"/>
</dbReference>
<keyword evidence="5 6" id="KW-0472">Membrane</keyword>
<protein>
    <submittedName>
        <fullName evidence="8">Slc16a-5</fullName>
    </submittedName>
</protein>
<evidence type="ECO:0000256" key="1">
    <source>
        <dbReference type="ARBA" id="ARBA00004141"/>
    </source>
</evidence>
<name>A0A0H3YF06_SCHMD</name>